<dbReference type="Pfam" id="PF00787">
    <property type="entry name" value="PX"/>
    <property type="match status" value="1"/>
</dbReference>
<dbReference type="EMBL" id="FN648575">
    <property type="protein sequence ID" value="CBN77240.1"/>
    <property type="molecule type" value="Genomic_DNA"/>
</dbReference>
<organism evidence="4 5">
    <name type="scientific">Ectocarpus siliculosus</name>
    <name type="common">Brown alga</name>
    <name type="synonym">Conferva siliculosa</name>
    <dbReference type="NCBI Taxonomy" id="2880"/>
    <lineage>
        <taxon>Eukaryota</taxon>
        <taxon>Sar</taxon>
        <taxon>Stramenopiles</taxon>
        <taxon>Ochrophyta</taxon>
        <taxon>PX clade</taxon>
        <taxon>Phaeophyceae</taxon>
        <taxon>Ectocarpales</taxon>
        <taxon>Ectocarpaceae</taxon>
        <taxon>Ectocarpus</taxon>
    </lineage>
</organism>
<feature type="transmembrane region" description="Helical" evidence="2">
    <location>
        <begin position="66"/>
        <end position="86"/>
    </location>
</feature>
<evidence type="ECO:0000256" key="1">
    <source>
        <dbReference type="SAM" id="MobiDB-lite"/>
    </source>
</evidence>
<feature type="compositionally biased region" description="Pro residues" evidence="1">
    <location>
        <begin position="627"/>
        <end position="636"/>
    </location>
</feature>
<feature type="region of interest" description="Disordered" evidence="1">
    <location>
        <begin position="339"/>
        <end position="359"/>
    </location>
</feature>
<gene>
    <name evidence="4" type="ORF">Esi_0038_0149</name>
</gene>
<dbReference type="Gene3D" id="1.10.10.10">
    <property type="entry name" value="Winged helix-like DNA-binding domain superfamily/Winged helix DNA-binding domain"/>
    <property type="match status" value="1"/>
</dbReference>
<dbReference type="InterPro" id="IPR036390">
    <property type="entry name" value="WH_DNA-bd_sf"/>
</dbReference>
<dbReference type="Proteomes" id="UP000002630">
    <property type="component" value="Linkage Group LG17"/>
</dbReference>
<dbReference type="SUPFAM" id="SSF64268">
    <property type="entry name" value="PX domain"/>
    <property type="match status" value="1"/>
</dbReference>
<dbReference type="SUPFAM" id="SSF46785">
    <property type="entry name" value="Winged helix' DNA-binding domain"/>
    <property type="match status" value="1"/>
</dbReference>
<feature type="region of interest" description="Disordered" evidence="1">
    <location>
        <begin position="440"/>
        <end position="489"/>
    </location>
</feature>
<feature type="region of interest" description="Disordered" evidence="1">
    <location>
        <begin position="607"/>
        <end position="639"/>
    </location>
</feature>
<feature type="transmembrane region" description="Helical" evidence="2">
    <location>
        <begin position="158"/>
        <end position="178"/>
    </location>
</feature>
<sequence>MGSIPYCDHHGWNWESGQGPSPCMGETASFLLASSVLLYTIPLTKDTLHPFQRAAAAGSTAARVHAVQITLAIVQASIALVCGVLFVRPRGMLSGANLLYSMSWTAASCTMAVALQRHPDCSKTLIWFWCGALVVNSVVLSSLRHASEVSGHHLPAEIGCLSWMSFFANAVLVVLQLFKPELDDTEGVYVRVVGREGVVPSASSANNGWQTFWAGGGDTFDVAATAVSGDDRNTKSGSSSSRWCCFGGRRRGGDDDFEGGGAWPIAGGTNGRGGTLNESLLGIIGLDDQDREFSSPSKPEAGWNNGGGGSSQRRARAGGCFRRVGGFFSSVVDRGNKAASAAAEQEEGRAGGGAGASWLQRQDSPFRRKLWGDGGFASATTVTRASAQSALSAGSSSSSPPSYSGAASIGVRAPPRVAAPIFGVAVTRWRLVDLDGEPLAHGSSSGDVAWTDRSRSASSSSARTATTLSASEATLTGVGGGGGGRASSMVESRFNDHLDPSLALDPNDGARVGEPLGVQFELVVRASGRGEMDWWGRGDSAEPSSPGAGHIGIHPPHGPAPATPGTGAGDWRVWRSAADTLALYDALALRFGQEFCGRVSRPKLKTTLPSSAAGASGVLSDDRSGSPPRPSSPDSPPALIVASAAPHRVDMLRDAKTVGAFLRSLLGLRQFLSTAVMDYLAQPAPASLPADDLSANGGGGAEAGSDHGSDGYFTSDDLLVNDDDERGSRHTTASTSSHHRRPFSSGKADGGSGPSAAGQAVAGAALASDYGTWLKRLAVRLRRATPAGEQFVRLRCISPAVTGEQVVRWLMREKVCNGDRASAVRLGQDMVSHRLLAPVCAGYHRPEEEVTGGGGDSSSGKEPGELLRSFDDAVGWLFAFVGDALRDPFAPPPPTQVAVMSNTGVDVRVTSWTETSDDDGAHVSFVVHTRVEATQEAWESPRRYREFTQLRKRLLRLGIDIPAAAAAAVARNGDDGGGGGGGLAPGLPRKTWRANKFDKEHLEKRRAALEAYLRAAVKEALSAPHLSGHLMMRFLDPDESNLRVLSEQRRQQQRSRNPFARAHNSPPCSPRGGTPGGRRGVGGGAAAAAATADVGNESVGESLTEERTEAEDFDFLTDSLGGFG</sequence>
<proteinExistence type="predicted"/>
<feature type="region of interest" description="Disordered" evidence="1">
    <location>
        <begin position="289"/>
        <end position="315"/>
    </location>
</feature>
<evidence type="ECO:0000313" key="4">
    <source>
        <dbReference type="EMBL" id="CBN77240.1"/>
    </source>
</evidence>
<protein>
    <recommendedName>
        <fullName evidence="3">PX domain-containing protein</fullName>
    </recommendedName>
</protein>
<dbReference type="CDD" id="cd06093">
    <property type="entry name" value="PX_domain"/>
    <property type="match status" value="1"/>
</dbReference>
<feature type="compositionally biased region" description="Low complexity" evidence="1">
    <location>
        <begin position="546"/>
        <end position="555"/>
    </location>
</feature>
<feature type="region of interest" description="Disordered" evidence="1">
    <location>
        <begin position="691"/>
        <end position="758"/>
    </location>
</feature>
<keyword evidence="2" id="KW-1133">Transmembrane helix</keyword>
<dbReference type="InterPro" id="IPR001683">
    <property type="entry name" value="PX_dom"/>
</dbReference>
<dbReference type="InterPro" id="IPR036871">
    <property type="entry name" value="PX_dom_sf"/>
</dbReference>
<evidence type="ECO:0000313" key="5">
    <source>
        <dbReference type="Proteomes" id="UP000002630"/>
    </source>
</evidence>
<keyword evidence="2" id="KW-0812">Transmembrane</keyword>
<feature type="compositionally biased region" description="Gly residues" evidence="1">
    <location>
        <begin position="1073"/>
        <end position="1085"/>
    </location>
</feature>
<dbReference type="EMBL" id="FN649742">
    <property type="protein sequence ID" value="CBN77240.1"/>
    <property type="molecule type" value="Genomic_DNA"/>
</dbReference>
<keyword evidence="2" id="KW-0472">Membrane</keyword>
<name>D8LM26_ECTSI</name>
<feature type="compositionally biased region" description="Low complexity" evidence="1">
    <location>
        <begin position="1086"/>
        <end position="1095"/>
    </location>
</feature>
<evidence type="ECO:0000259" key="3">
    <source>
        <dbReference type="PROSITE" id="PS50195"/>
    </source>
</evidence>
<dbReference type="OrthoDB" id="10391074at2759"/>
<feature type="region of interest" description="Disordered" evidence="1">
    <location>
        <begin position="1047"/>
        <end position="1124"/>
    </location>
</feature>
<dbReference type="AlphaFoldDB" id="D8LM26"/>
<feature type="transmembrane region" description="Helical" evidence="2">
    <location>
        <begin position="126"/>
        <end position="146"/>
    </location>
</feature>
<accession>D8LM26</accession>
<evidence type="ECO:0000256" key="2">
    <source>
        <dbReference type="SAM" id="Phobius"/>
    </source>
</evidence>
<dbReference type="GO" id="GO:0035091">
    <property type="term" value="F:phosphatidylinositol binding"/>
    <property type="evidence" value="ECO:0007669"/>
    <property type="project" value="InterPro"/>
</dbReference>
<dbReference type="PROSITE" id="PS50195">
    <property type="entry name" value="PX"/>
    <property type="match status" value="1"/>
</dbReference>
<keyword evidence="5" id="KW-1185">Reference proteome</keyword>
<feature type="compositionally biased region" description="Low complexity" evidence="1">
    <location>
        <begin position="456"/>
        <end position="476"/>
    </location>
</feature>
<dbReference type="Gene3D" id="3.30.1520.10">
    <property type="entry name" value="Phox-like domain"/>
    <property type="match status" value="1"/>
</dbReference>
<reference evidence="4 5" key="1">
    <citation type="journal article" date="2010" name="Nature">
        <title>The Ectocarpus genome and the independent evolution of multicellularity in brown algae.</title>
        <authorList>
            <person name="Cock J.M."/>
            <person name="Sterck L."/>
            <person name="Rouze P."/>
            <person name="Scornet D."/>
            <person name="Allen A.E."/>
            <person name="Amoutzias G."/>
            <person name="Anthouard V."/>
            <person name="Artiguenave F."/>
            <person name="Aury J.M."/>
            <person name="Badger J.H."/>
            <person name="Beszteri B."/>
            <person name="Billiau K."/>
            <person name="Bonnet E."/>
            <person name="Bothwell J.H."/>
            <person name="Bowler C."/>
            <person name="Boyen C."/>
            <person name="Brownlee C."/>
            <person name="Carrano C.J."/>
            <person name="Charrier B."/>
            <person name="Cho G.Y."/>
            <person name="Coelho S.M."/>
            <person name="Collen J."/>
            <person name="Corre E."/>
            <person name="Da Silva C."/>
            <person name="Delage L."/>
            <person name="Delaroque N."/>
            <person name="Dittami S.M."/>
            <person name="Doulbeau S."/>
            <person name="Elias M."/>
            <person name="Farnham G."/>
            <person name="Gachon C.M."/>
            <person name="Gschloessl B."/>
            <person name="Heesch S."/>
            <person name="Jabbari K."/>
            <person name="Jubin C."/>
            <person name="Kawai H."/>
            <person name="Kimura K."/>
            <person name="Kloareg B."/>
            <person name="Kupper F.C."/>
            <person name="Lang D."/>
            <person name="Le Bail A."/>
            <person name="Leblanc C."/>
            <person name="Lerouge P."/>
            <person name="Lohr M."/>
            <person name="Lopez P.J."/>
            <person name="Martens C."/>
            <person name="Maumus F."/>
            <person name="Michel G."/>
            <person name="Miranda-Saavedra D."/>
            <person name="Morales J."/>
            <person name="Moreau H."/>
            <person name="Motomura T."/>
            <person name="Nagasato C."/>
            <person name="Napoli C.A."/>
            <person name="Nelson D.R."/>
            <person name="Nyvall-Collen P."/>
            <person name="Peters A.F."/>
            <person name="Pommier C."/>
            <person name="Potin P."/>
            <person name="Poulain J."/>
            <person name="Quesneville H."/>
            <person name="Read B."/>
            <person name="Rensing S.A."/>
            <person name="Ritter A."/>
            <person name="Rousvoal S."/>
            <person name="Samanta M."/>
            <person name="Samson G."/>
            <person name="Schroeder D.C."/>
            <person name="Segurens B."/>
            <person name="Strittmatter M."/>
            <person name="Tonon T."/>
            <person name="Tregear J.W."/>
            <person name="Valentin K."/>
            <person name="von Dassow P."/>
            <person name="Yamagishi T."/>
            <person name="Van de Peer Y."/>
            <person name="Wincker P."/>
        </authorList>
    </citation>
    <scope>NUCLEOTIDE SEQUENCE [LARGE SCALE GENOMIC DNA]</scope>
    <source>
        <strain evidence="5">Ec32 / CCAP1310/4</strain>
    </source>
</reference>
<feature type="domain" description="PX" evidence="3">
    <location>
        <begin position="903"/>
        <end position="1042"/>
    </location>
</feature>
<feature type="transmembrane region" description="Helical" evidence="2">
    <location>
        <begin position="98"/>
        <end position="114"/>
    </location>
</feature>
<feature type="region of interest" description="Disordered" evidence="1">
    <location>
        <begin position="537"/>
        <end position="568"/>
    </location>
</feature>
<dbReference type="InterPro" id="IPR036388">
    <property type="entry name" value="WH-like_DNA-bd_sf"/>
</dbReference>
<dbReference type="InParanoid" id="D8LM26"/>